<accession>A0A239KCR2</accession>
<evidence type="ECO:0000256" key="4">
    <source>
        <dbReference type="HAMAP-Rule" id="MF_01030"/>
    </source>
</evidence>
<evidence type="ECO:0000313" key="6">
    <source>
        <dbReference type="EMBL" id="SNT15865.1"/>
    </source>
</evidence>
<dbReference type="GO" id="GO:0016836">
    <property type="term" value="F:hydro-lyase activity"/>
    <property type="evidence" value="ECO:0007669"/>
    <property type="project" value="UniProtKB-UniRule"/>
</dbReference>
<dbReference type="EC" id="4.3.1.18" evidence="4"/>
<dbReference type="PANTHER" id="PTHR48078">
    <property type="entry name" value="THREONINE DEHYDRATASE, MITOCHONDRIAL-RELATED"/>
    <property type="match status" value="1"/>
</dbReference>
<comment type="catalytic activity">
    <reaction evidence="4">
        <text>D-serine = pyruvate + NH4(+)</text>
        <dbReference type="Rhea" id="RHEA:13977"/>
        <dbReference type="ChEBI" id="CHEBI:15361"/>
        <dbReference type="ChEBI" id="CHEBI:28938"/>
        <dbReference type="ChEBI" id="CHEBI:35247"/>
        <dbReference type="EC" id="4.3.1.18"/>
    </reaction>
</comment>
<dbReference type="GO" id="GO:0008721">
    <property type="term" value="F:D-serine ammonia-lyase activity"/>
    <property type="evidence" value="ECO:0007669"/>
    <property type="project" value="UniProtKB-EC"/>
</dbReference>
<dbReference type="InterPro" id="IPR036052">
    <property type="entry name" value="TrpB-like_PALP_sf"/>
</dbReference>
<comment type="cofactor">
    <cofactor evidence="1 4">
        <name>pyridoxal 5'-phosphate</name>
        <dbReference type="ChEBI" id="CHEBI:597326"/>
    </cofactor>
</comment>
<dbReference type="Pfam" id="PF00291">
    <property type="entry name" value="PALP"/>
    <property type="match status" value="1"/>
</dbReference>
<dbReference type="RefSeq" id="WP_042128115.1">
    <property type="nucleotide sequence ID" value="NZ_FZOL01000026.1"/>
</dbReference>
<evidence type="ECO:0000313" key="7">
    <source>
        <dbReference type="Proteomes" id="UP000198407"/>
    </source>
</evidence>
<dbReference type="NCBIfam" id="NF002823">
    <property type="entry name" value="PRK02991.1"/>
    <property type="match status" value="1"/>
</dbReference>
<dbReference type="NCBIfam" id="TIGR02035">
    <property type="entry name" value="D_Ser_am_lyase"/>
    <property type="match status" value="1"/>
</dbReference>
<dbReference type="GO" id="GO:0036088">
    <property type="term" value="P:D-serine catabolic process"/>
    <property type="evidence" value="ECO:0007669"/>
    <property type="project" value="TreeGrafter"/>
</dbReference>
<dbReference type="GO" id="GO:0030170">
    <property type="term" value="F:pyridoxal phosphate binding"/>
    <property type="evidence" value="ECO:0007669"/>
    <property type="project" value="InterPro"/>
</dbReference>
<dbReference type="InterPro" id="IPR050147">
    <property type="entry name" value="Ser/Thr_Dehydratase"/>
</dbReference>
<feature type="domain" description="Tryptophan synthase beta chain-like PALP" evidence="5">
    <location>
        <begin position="76"/>
        <end position="393"/>
    </location>
</feature>
<dbReference type="PANTHER" id="PTHR48078:SF9">
    <property type="entry name" value="D-SERINE DEHYDRATASE"/>
    <property type="match status" value="1"/>
</dbReference>
<dbReference type="SUPFAM" id="SSF53686">
    <property type="entry name" value="Tryptophan synthase beta subunit-like PLP-dependent enzymes"/>
    <property type="match status" value="1"/>
</dbReference>
<organism evidence="6 7">
    <name type="scientific">Pseudomonas japonica</name>
    <dbReference type="NCBI Taxonomy" id="256466"/>
    <lineage>
        <taxon>Bacteria</taxon>
        <taxon>Pseudomonadati</taxon>
        <taxon>Pseudomonadota</taxon>
        <taxon>Gammaproteobacteria</taxon>
        <taxon>Pseudomonadales</taxon>
        <taxon>Pseudomonadaceae</taxon>
        <taxon>Pseudomonas</taxon>
    </lineage>
</organism>
<dbReference type="AlphaFoldDB" id="A0A239KCR2"/>
<dbReference type="InterPro" id="IPR011780">
    <property type="entry name" value="D_Ser_am_lyase"/>
</dbReference>
<comment type="similarity">
    <text evidence="4">Belongs to the serine/threonine dehydratase family. DsdA subfamily.</text>
</comment>
<protein>
    <recommendedName>
        <fullName evidence="4">Probable D-serine dehydratase</fullName>
        <ecNumber evidence="4">4.3.1.18</ecNumber>
    </recommendedName>
    <alternativeName>
        <fullName evidence="4">D-serine deaminase</fullName>
        <shortName evidence="4">DSD</shortName>
    </alternativeName>
</protein>
<evidence type="ECO:0000256" key="3">
    <source>
        <dbReference type="ARBA" id="ARBA00023239"/>
    </source>
</evidence>
<evidence type="ECO:0000259" key="5">
    <source>
        <dbReference type="Pfam" id="PF00291"/>
    </source>
</evidence>
<dbReference type="STRING" id="1215104.GCA_000730585_01281"/>
<dbReference type="GO" id="GO:0009097">
    <property type="term" value="P:isoleucine biosynthetic process"/>
    <property type="evidence" value="ECO:0007669"/>
    <property type="project" value="TreeGrafter"/>
</dbReference>
<evidence type="ECO:0000256" key="2">
    <source>
        <dbReference type="ARBA" id="ARBA00022898"/>
    </source>
</evidence>
<keyword evidence="3 4" id="KW-0456">Lyase</keyword>
<keyword evidence="2 4" id="KW-0663">Pyridoxal phosphate</keyword>
<reference evidence="7" key="1">
    <citation type="submission" date="2017-06" db="EMBL/GenBank/DDBJ databases">
        <authorList>
            <person name="Varghese N."/>
            <person name="Submissions S."/>
        </authorList>
    </citation>
    <scope>NUCLEOTIDE SEQUENCE [LARGE SCALE GENOMIC DNA]</scope>
    <source>
        <strain evidence="7">DSM 22348</strain>
    </source>
</reference>
<dbReference type="OrthoDB" id="9780546at2"/>
<dbReference type="InterPro" id="IPR001926">
    <property type="entry name" value="TrpB-like_PALP"/>
</dbReference>
<dbReference type="PROSITE" id="PS00165">
    <property type="entry name" value="DEHYDRATASE_SER_THR"/>
    <property type="match status" value="1"/>
</dbReference>
<feature type="modified residue" description="N6-(pyridoxal phosphate)lysine" evidence="4">
    <location>
        <position position="114"/>
    </location>
</feature>
<dbReference type="Proteomes" id="UP000198407">
    <property type="component" value="Unassembled WGS sequence"/>
</dbReference>
<name>A0A239KCR2_9PSED</name>
<dbReference type="InterPro" id="IPR000634">
    <property type="entry name" value="Ser/Thr_deHydtase_PyrdxlP-BS"/>
</dbReference>
<dbReference type="Gene3D" id="3.40.50.1100">
    <property type="match status" value="2"/>
</dbReference>
<gene>
    <name evidence="4" type="primary">dsdA</name>
    <name evidence="6" type="ORF">SAMN05444352_12631</name>
</gene>
<proteinExistence type="inferred from homology"/>
<dbReference type="EMBL" id="FZOL01000026">
    <property type="protein sequence ID" value="SNT15865.1"/>
    <property type="molecule type" value="Genomic_DNA"/>
</dbReference>
<sequence>MPLTKTIQDWCTEHPVIAELVALDETTWFNPNIAAVADALPDVPLTRADMDDASARLQRFAAFIQSAFPQTREAGGIIESPLYPLPALQRELGTHPGQLWLKADNELPISGSIKARGGIYEVLAHAERLALDAGLLQPGDDYAKLDSDAARAFFGQYRIAVGSTGNLGLSIGIISARLGFQATVHMSADARQWKKDKLRAHGVQVIEYPTDYSVAVAEGRRQAEGDPFCHFVDDENSRQLFLGYAVAALRLRGQLRQAGIEVDAGHPLFVYLPCGVGGGPGGVAFGLKQVFGDAVHCLFAEPTHSPCMLLGVYTGLHEAVSVYDFGIDNATAADGLAVGRPSGFVGRTMQRLIDGYYTVSDDNLYRLLARMERCAGLRLEPSALAGVPGMQRVLEERQGYRQRLGLSERHMANATHLVWATGGSMVPSAEMDAYLATGRALLDPR</sequence>
<evidence type="ECO:0000256" key="1">
    <source>
        <dbReference type="ARBA" id="ARBA00001933"/>
    </source>
</evidence>
<dbReference type="HAMAP" id="MF_01030">
    <property type="entry name" value="D_Ser_dehydrat"/>
    <property type="match status" value="1"/>
</dbReference>
<keyword evidence="7" id="KW-1185">Reference proteome</keyword>